<dbReference type="Pfam" id="PF12680">
    <property type="entry name" value="SnoaL_2"/>
    <property type="match status" value="1"/>
</dbReference>
<protein>
    <recommendedName>
        <fullName evidence="1">SnoaL-like domain-containing protein</fullName>
    </recommendedName>
</protein>
<proteinExistence type="predicted"/>
<dbReference type="GeneID" id="301550783"/>
<keyword evidence="3" id="KW-1185">Reference proteome</keyword>
<evidence type="ECO:0000313" key="3">
    <source>
        <dbReference type="Proteomes" id="UP000600080"/>
    </source>
</evidence>
<dbReference type="EMBL" id="BMND01000026">
    <property type="protein sequence ID" value="GGN56390.1"/>
    <property type="molecule type" value="Genomic_DNA"/>
</dbReference>
<feature type="domain" description="SnoaL-like" evidence="1">
    <location>
        <begin position="24"/>
        <end position="134"/>
    </location>
</feature>
<dbReference type="RefSeq" id="WP_189101785.1">
    <property type="nucleotide sequence ID" value="NZ_BMND01000026.1"/>
</dbReference>
<comment type="caution">
    <text evidence="2">The sequence shown here is derived from an EMBL/GenBank/DDBJ whole genome shotgun (WGS) entry which is preliminary data.</text>
</comment>
<accession>A0ABQ2JWI0</accession>
<reference evidence="3" key="1">
    <citation type="journal article" date="2019" name="Int. J. Syst. Evol. Microbiol.">
        <title>The Global Catalogue of Microorganisms (GCM) 10K type strain sequencing project: providing services to taxonomists for standard genome sequencing and annotation.</title>
        <authorList>
            <consortium name="The Broad Institute Genomics Platform"/>
            <consortium name="The Broad Institute Genome Sequencing Center for Infectious Disease"/>
            <person name="Wu L."/>
            <person name="Ma J."/>
        </authorList>
    </citation>
    <scope>NUCLEOTIDE SEQUENCE [LARGE SCALE GENOMIC DNA]</scope>
    <source>
        <strain evidence="3">CGMCC 4.7323</strain>
    </source>
</reference>
<organism evidence="2 3">
    <name type="scientific">Streptomyces kronopolitis</name>
    <dbReference type="NCBI Taxonomy" id="1612435"/>
    <lineage>
        <taxon>Bacteria</taxon>
        <taxon>Bacillati</taxon>
        <taxon>Actinomycetota</taxon>
        <taxon>Actinomycetes</taxon>
        <taxon>Kitasatosporales</taxon>
        <taxon>Streptomycetaceae</taxon>
        <taxon>Streptomyces</taxon>
    </lineage>
</organism>
<evidence type="ECO:0000259" key="1">
    <source>
        <dbReference type="Pfam" id="PF12680"/>
    </source>
</evidence>
<sequence>MNKLDVARPPQATADLWEQWLGIWNGHYDNASQIVADDVTLHLPRYGMPDPASIPDRARLIAWIDAFRSSYTDVSFRTVLGPFTDDGHLIGRWRFTGHWRSGRPEGTTAAPGTPVEQHGVDILRLDAAGRIAEYWLSDDLLDVYVQLGAPLPALRTAPAE</sequence>
<dbReference type="Gene3D" id="3.10.450.50">
    <property type="match status" value="1"/>
</dbReference>
<dbReference type="SUPFAM" id="SSF54427">
    <property type="entry name" value="NTF2-like"/>
    <property type="match status" value="1"/>
</dbReference>
<dbReference type="Proteomes" id="UP000600080">
    <property type="component" value="Unassembled WGS sequence"/>
</dbReference>
<gene>
    <name evidence="2" type="ORF">GCM10012285_50960</name>
</gene>
<evidence type="ECO:0000313" key="2">
    <source>
        <dbReference type="EMBL" id="GGN56390.1"/>
    </source>
</evidence>
<dbReference type="InterPro" id="IPR037401">
    <property type="entry name" value="SnoaL-like"/>
</dbReference>
<name>A0ABQ2JWI0_9ACTN</name>
<dbReference type="InterPro" id="IPR032710">
    <property type="entry name" value="NTF2-like_dom_sf"/>
</dbReference>